<evidence type="ECO:0000313" key="3">
    <source>
        <dbReference type="Proteomes" id="UP000195880"/>
    </source>
</evidence>
<dbReference type="AlphaFoldDB" id="A0A1Z1W4U8"/>
<dbReference type="RefSeq" id="WP_087882865.1">
    <property type="nucleotide sequence ID" value="NZ_CP021748.1"/>
</dbReference>
<keyword evidence="1" id="KW-1133">Transmembrane helix</keyword>
<feature type="transmembrane region" description="Helical" evidence="1">
    <location>
        <begin position="108"/>
        <end position="131"/>
    </location>
</feature>
<name>A0A1Z1W4U8_9ACTN</name>
<keyword evidence="1" id="KW-0812">Transmembrane</keyword>
<dbReference type="OrthoDB" id="4240373at2"/>
<keyword evidence="1" id="KW-0472">Membrane</keyword>
<dbReference type="Proteomes" id="UP000195880">
    <property type="component" value="Chromosome"/>
</dbReference>
<dbReference type="EMBL" id="CP021748">
    <property type="protein sequence ID" value="ARX81419.1"/>
    <property type="molecule type" value="Genomic_DNA"/>
</dbReference>
<evidence type="ECO:0000256" key="1">
    <source>
        <dbReference type="SAM" id="Phobius"/>
    </source>
</evidence>
<keyword evidence="3" id="KW-1185">Reference proteome</keyword>
<sequence>MNDSTRKAGAAKVEEAGALREPQWGPDVPVRVVFEGYGEPVAPERREAELTRFIGWMVAHGWTQVHRMPGAVLLAQTHRADGGAAMGVGAVGVATGAAVGGAGLVGVLFGIVMIFFGALLTLTIIGAFIGIPMIAAGMAAFGGGAAVATAGGAVGAGGAAVGIGGAVAEGHVLRLQAWTDETGRIYTKGA</sequence>
<organism evidence="2 3">
    <name type="scientific">Streptomyces alboflavus</name>
    <dbReference type="NCBI Taxonomy" id="67267"/>
    <lineage>
        <taxon>Bacteria</taxon>
        <taxon>Bacillati</taxon>
        <taxon>Actinomycetota</taxon>
        <taxon>Actinomycetes</taxon>
        <taxon>Kitasatosporales</taxon>
        <taxon>Streptomycetaceae</taxon>
        <taxon>Streptomyces</taxon>
    </lineage>
</organism>
<reference evidence="2 3" key="1">
    <citation type="submission" date="2017-05" db="EMBL/GenBank/DDBJ databases">
        <title>Streptomyces alboflavus Genome sequencing and assembly.</title>
        <authorList>
            <person name="Wang Y."/>
            <person name="Du B."/>
            <person name="Ding Y."/>
            <person name="Liu H."/>
            <person name="Hou Q."/>
            <person name="Liu K."/>
            <person name="Wang C."/>
            <person name="Yao L."/>
        </authorList>
    </citation>
    <scope>NUCLEOTIDE SEQUENCE [LARGE SCALE GENOMIC DNA]</scope>
    <source>
        <strain evidence="2 3">MDJK44</strain>
    </source>
</reference>
<feature type="transmembrane region" description="Helical" evidence="1">
    <location>
        <begin position="83"/>
        <end position="102"/>
    </location>
</feature>
<dbReference type="eggNOG" id="ENOG502ZJ4P">
    <property type="taxonomic scope" value="Bacteria"/>
</dbReference>
<dbReference type="KEGG" id="salf:SMD44_00817"/>
<proteinExistence type="predicted"/>
<evidence type="ECO:0000313" key="2">
    <source>
        <dbReference type="EMBL" id="ARX81419.1"/>
    </source>
</evidence>
<gene>
    <name evidence="2" type="ORF">SMD44_00817</name>
</gene>
<protein>
    <submittedName>
        <fullName evidence="2">Uncharacterized protein</fullName>
    </submittedName>
</protein>
<accession>A0A1Z1W4U8</accession>